<dbReference type="Proteomes" id="UP000622604">
    <property type="component" value="Unassembled WGS sequence"/>
</dbReference>
<proteinExistence type="predicted"/>
<keyword evidence="1" id="KW-0472">Membrane</keyword>
<dbReference type="GO" id="GO:0042925">
    <property type="term" value="F:benzoate transmembrane transporter activity"/>
    <property type="evidence" value="ECO:0007669"/>
    <property type="project" value="InterPro"/>
</dbReference>
<sequence>MVSVKFVYKFYNVYKMKKLIQDMSLSAISAGFIAVLVGFASAVAIVFQAAQAAGASHEMIVSWVWALGIGMGVGCLGLSWYYRRPIIIVWSTPGAALLATSLAGVSIEQAIGIFLFVAVLTLITGISGWFDTLTKRIPLPLASAMLAGILLQFGLSIFESFAIAPMLVGVMLLSYFISKRLIPRFCILLVLITGTTYAWLTGMFDLTAIEITTATPVWVSPTFDLSLLIGVGLPLFIVTMTSQNLPGMAVLKSSGYAQQLISPIITTSGALNLILAPFGGFSFNLAAITAAICTSDEAHSDPAKRYIAGVSAGVFNIIAGLGATVVVSLFAAFPAALIATLAGLALLGTIGASLFSSVHNPQYRDAAIVTFLVTASGVSLFDVSSAFWGLIIGMLTLLFSAKRQPMPNANQQ</sequence>
<reference evidence="2" key="1">
    <citation type="journal article" date="2014" name="Int. J. Syst. Evol. Microbiol.">
        <title>Complete genome sequence of Corynebacterium casei LMG S-19264T (=DSM 44701T), isolated from a smear-ripened cheese.</title>
        <authorList>
            <consortium name="US DOE Joint Genome Institute (JGI-PGF)"/>
            <person name="Walter F."/>
            <person name="Albersmeier A."/>
            <person name="Kalinowski J."/>
            <person name="Ruckert C."/>
        </authorList>
    </citation>
    <scope>NUCLEOTIDE SEQUENCE</scope>
    <source>
        <strain evidence="2">KCTC 32337</strain>
    </source>
</reference>
<protein>
    <submittedName>
        <fullName evidence="2">Membrane protein</fullName>
    </submittedName>
</protein>
<reference evidence="2" key="2">
    <citation type="submission" date="2020-09" db="EMBL/GenBank/DDBJ databases">
        <authorList>
            <person name="Sun Q."/>
            <person name="Kim S."/>
        </authorList>
    </citation>
    <scope>NUCLEOTIDE SEQUENCE</scope>
    <source>
        <strain evidence="2">KCTC 32337</strain>
    </source>
</reference>
<feature type="transmembrane region" description="Helical" evidence="1">
    <location>
        <begin position="161"/>
        <end position="178"/>
    </location>
</feature>
<feature type="transmembrane region" description="Helical" evidence="1">
    <location>
        <begin position="260"/>
        <end position="286"/>
    </location>
</feature>
<feature type="transmembrane region" description="Helical" evidence="1">
    <location>
        <begin position="87"/>
        <end position="105"/>
    </location>
</feature>
<feature type="transmembrane region" description="Helical" evidence="1">
    <location>
        <begin position="137"/>
        <end position="155"/>
    </location>
</feature>
<feature type="transmembrane region" description="Helical" evidence="1">
    <location>
        <begin position="59"/>
        <end position="80"/>
    </location>
</feature>
<evidence type="ECO:0000313" key="3">
    <source>
        <dbReference type="Proteomes" id="UP000622604"/>
    </source>
</evidence>
<evidence type="ECO:0000313" key="2">
    <source>
        <dbReference type="EMBL" id="GGZ53310.1"/>
    </source>
</evidence>
<feature type="transmembrane region" description="Helical" evidence="1">
    <location>
        <begin position="306"/>
        <end position="330"/>
    </location>
</feature>
<gene>
    <name evidence="2" type="ORF">GCM10011274_09250</name>
</gene>
<dbReference type="AlphaFoldDB" id="A0A8H9I853"/>
<feature type="transmembrane region" description="Helical" evidence="1">
    <location>
        <begin position="25"/>
        <end position="47"/>
    </location>
</feature>
<comment type="caution">
    <text evidence="2">The sequence shown here is derived from an EMBL/GenBank/DDBJ whole genome shotgun (WGS) entry which is preliminary data.</text>
</comment>
<dbReference type="PANTHER" id="PTHR30199:SF0">
    <property type="entry name" value="INNER MEMBRANE PROTEIN YDCO"/>
    <property type="match status" value="1"/>
</dbReference>
<dbReference type="InterPro" id="IPR004711">
    <property type="entry name" value="Benzoate_Transporter"/>
</dbReference>
<feature type="transmembrane region" description="Helical" evidence="1">
    <location>
        <begin position="216"/>
        <end position="239"/>
    </location>
</feature>
<feature type="transmembrane region" description="Helical" evidence="1">
    <location>
        <begin position="111"/>
        <end position="130"/>
    </location>
</feature>
<dbReference type="Pfam" id="PF03594">
    <property type="entry name" value="BenE"/>
    <property type="match status" value="1"/>
</dbReference>
<dbReference type="EMBL" id="BMZC01000002">
    <property type="protein sequence ID" value="GGZ53310.1"/>
    <property type="molecule type" value="Genomic_DNA"/>
</dbReference>
<name>A0A8H9I853_9ALTE</name>
<dbReference type="GO" id="GO:0005886">
    <property type="term" value="C:plasma membrane"/>
    <property type="evidence" value="ECO:0007669"/>
    <property type="project" value="TreeGrafter"/>
</dbReference>
<feature type="transmembrane region" description="Helical" evidence="1">
    <location>
        <begin position="367"/>
        <end position="399"/>
    </location>
</feature>
<feature type="transmembrane region" description="Helical" evidence="1">
    <location>
        <begin position="185"/>
        <end position="204"/>
    </location>
</feature>
<keyword evidence="1" id="KW-0812">Transmembrane</keyword>
<dbReference type="PANTHER" id="PTHR30199">
    <property type="entry name" value="MFS FAMILY TRANSPORTER, PREDICTED SUBSTRATE BENZOATE"/>
    <property type="match status" value="1"/>
</dbReference>
<keyword evidence="1" id="KW-1133">Transmembrane helix</keyword>
<feature type="transmembrane region" description="Helical" evidence="1">
    <location>
        <begin position="337"/>
        <end position="355"/>
    </location>
</feature>
<organism evidence="2 3">
    <name type="scientific">Paraglaciecola chathamensis</name>
    <dbReference type="NCBI Taxonomy" id="368405"/>
    <lineage>
        <taxon>Bacteria</taxon>
        <taxon>Pseudomonadati</taxon>
        <taxon>Pseudomonadota</taxon>
        <taxon>Gammaproteobacteria</taxon>
        <taxon>Alteromonadales</taxon>
        <taxon>Alteromonadaceae</taxon>
        <taxon>Paraglaciecola</taxon>
    </lineage>
</organism>
<dbReference type="NCBIfam" id="TIGR00843">
    <property type="entry name" value="benE"/>
    <property type="match status" value="1"/>
</dbReference>
<accession>A0A8H9I853</accession>
<evidence type="ECO:0000256" key="1">
    <source>
        <dbReference type="SAM" id="Phobius"/>
    </source>
</evidence>